<proteinExistence type="predicted"/>
<comment type="caution">
    <text evidence="3">The sequence shown here is derived from an EMBL/GenBank/DDBJ whole genome shotgun (WGS) entry which is preliminary data.</text>
</comment>
<dbReference type="Gene3D" id="4.10.60.10">
    <property type="entry name" value="Zinc finger, CCHC-type"/>
    <property type="match status" value="1"/>
</dbReference>
<feature type="domain" description="CCHC-type" evidence="2">
    <location>
        <begin position="289"/>
        <end position="304"/>
    </location>
</feature>
<evidence type="ECO:0000259" key="2">
    <source>
        <dbReference type="PROSITE" id="PS50158"/>
    </source>
</evidence>
<organism evidence="3 4">
    <name type="scientific">Cryptotermes secundus</name>
    <dbReference type="NCBI Taxonomy" id="105785"/>
    <lineage>
        <taxon>Eukaryota</taxon>
        <taxon>Metazoa</taxon>
        <taxon>Ecdysozoa</taxon>
        <taxon>Arthropoda</taxon>
        <taxon>Hexapoda</taxon>
        <taxon>Insecta</taxon>
        <taxon>Pterygota</taxon>
        <taxon>Neoptera</taxon>
        <taxon>Polyneoptera</taxon>
        <taxon>Dictyoptera</taxon>
        <taxon>Blattodea</taxon>
        <taxon>Blattoidea</taxon>
        <taxon>Termitoidae</taxon>
        <taxon>Kalotermitidae</taxon>
        <taxon>Cryptotermitinae</taxon>
        <taxon>Cryptotermes</taxon>
    </lineage>
</organism>
<keyword evidence="1" id="KW-0863">Zinc-finger</keyword>
<evidence type="ECO:0000313" key="3">
    <source>
        <dbReference type="EMBL" id="PNF13891.1"/>
    </source>
</evidence>
<dbReference type="Proteomes" id="UP000235965">
    <property type="component" value="Unassembled WGS sequence"/>
</dbReference>
<protein>
    <recommendedName>
        <fullName evidence="2">CCHC-type domain-containing protein</fullName>
    </recommendedName>
</protein>
<dbReference type="AlphaFoldDB" id="A0A2J7PC36"/>
<dbReference type="Pfam" id="PF00098">
    <property type="entry name" value="zf-CCHC"/>
    <property type="match status" value="1"/>
</dbReference>
<dbReference type="SUPFAM" id="SSF57756">
    <property type="entry name" value="Retrovirus zinc finger-like domains"/>
    <property type="match status" value="1"/>
</dbReference>
<dbReference type="OrthoDB" id="10605751at2759"/>
<dbReference type="EMBL" id="NEVH01027071">
    <property type="protein sequence ID" value="PNF13891.1"/>
    <property type="molecule type" value="Genomic_DNA"/>
</dbReference>
<keyword evidence="4" id="KW-1185">Reference proteome</keyword>
<dbReference type="InParanoid" id="A0A2J7PC36"/>
<dbReference type="GO" id="GO:0003676">
    <property type="term" value="F:nucleic acid binding"/>
    <property type="evidence" value="ECO:0007669"/>
    <property type="project" value="InterPro"/>
</dbReference>
<accession>A0A2J7PC36</accession>
<evidence type="ECO:0000256" key="1">
    <source>
        <dbReference type="PROSITE-ProRule" id="PRU00047"/>
    </source>
</evidence>
<gene>
    <name evidence="3" type="ORF">B7P43_G11305</name>
</gene>
<dbReference type="GO" id="GO:0008270">
    <property type="term" value="F:zinc ion binding"/>
    <property type="evidence" value="ECO:0007669"/>
    <property type="project" value="UniProtKB-KW"/>
</dbReference>
<reference evidence="3 4" key="1">
    <citation type="submission" date="2017-12" db="EMBL/GenBank/DDBJ databases">
        <title>Hemimetabolous genomes reveal molecular basis of termite eusociality.</title>
        <authorList>
            <person name="Harrison M.C."/>
            <person name="Jongepier E."/>
            <person name="Robertson H.M."/>
            <person name="Arning N."/>
            <person name="Bitard-Feildel T."/>
            <person name="Chao H."/>
            <person name="Childers C.P."/>
            <person name="Dinh H."/>
            <person name="Doddapaneni H."/>
            <person name="Dugan S."/>
            <person name="Gowin J."/>
            <person name="Greiner C."/>
            <person name="Han Y."/>
            <person name="Hu H."/>
            <person name="Hughes D.S.T."/>
            <person name="Huylmans A.-K."/>
            <person name="Kemena C."/>
            <person name="Kremer L.P.M."/>
            <person name="Lee S.L."/>
            <person name="Lopez-Ezquerra A."/>
            <person name="Mallet L."/>
            <person name="Monroy-Kuhn J.M."/>
            <person name="Moser A."/>
            <person name="Murali S.C."/>
            <person name="Muzny D.M."/>
            <person name="Otani S."/>
            <person name="Piulachs M.-D."/>
            <person name="Poelchau M."/>
            <person name="Qu J."/>
            <person name="Schaub F."/>
            <person name="Wada-Katsumata A."/>
            <person name="Worley K.C."/>
            <person name="Xie Q."/>
            <person name="Ylla G."/>
            <person name="Poulsen M."/>
            <person name="Gibbs R.A."/>
            <person name="Schal C."/>
            <person name="Richards S."/>
            <person name="Belles X."/>
            <person name="Korb J."/>
            <person name="Bornberg-Bauer E."/>
        </authorList>
    </citation>
    <scope>NUCLEOTIDE SEQUENCE [LARGE SCALE GENOMIC DNA]</scope>
    <source>
        <tissue evidence="3">Whole body</tissue>
    </source>
</reference>
<dbReference type="InterPro" id="IPR036875">
    <property type="entry name" value="Znf_CCHC_sf"/>
</dbReference>
<dbReference type="PROSITE" id="PS50158">
    <property type="entry name" value="ZF_CCHC"/>
    <property type="match status" value="1"/>
</dbReference>
<dbReference type="SMART" id="SM00343">
    <property type="entry name" value="ZnF_C2HC"/>
    <property type="match status" value="1"/>
</dbReference>
<keyword evidence="1" id="KW-0479">Metal-binding</keyword>
<dbReference type="InterPro" id="IPR001878">
    <property type="entry name" value="Znf_CCHC"/>
</dbReference>
<keyword evidence="1" id="KW-0862">Zinc</keyword>
<name>A0A2J7PC36_9NEOP</name>
<evidence type="ECO:0000313" key="4">
    <source>
        <dbReference type="Proteomes" id="UP000235965"/>
    </source>
</evidence>
<sequence>MPRAWIHELSKQQLESLASQLGVSTEGTLDNLRKRVRDNWTTIEPYLPPQASAKSFQTMNPIQPITDPTSYLGAPVNKIKIKLVTDLIAAIRPLIDMDPEQILTFLIQVNQIIELKLLPDTEFMALLITRTSGRLMHILGTHLGTTHTWGLVQAEIISTFLLPHIKEQFLVSYVLDRFQSPTEDLTEYIMSVIFAAKILGFLGTEVQLVHRKVQNLHPKIKSYCVFQNRPESIATLFSLATAVAEAVAVEDQRRLTTGSFPRGGDPRPFVNATVQTKGSPAKTELKNACWACGKTGHFERACPSKTRPTSRAGRSGNAIRRSAVKSSFRAPIVSQPREICYRYDSGLLTPCNTEYWGVLVTRRIRLWIFPVVHKAGCFAQY</sequence>